<dbReference type="GO" id="GO:0005634">
    <property type="term" value="C:nucleus"/>
    <property type="evidence" value="ECO:0007669"/>
    <property type="project" value="TreeGrafter"/>
</dbReference>
<evidence type="ECO:0000256" key="4">
    <source>
        <dbReference type="ARBA" id="ARBA00022777"/>
    </source>
</evidence>
<protein>
    <recommendedName>
        <fullName evidence="8">Protein kinase domain-containing protein</fullName>
    </recommendedName>
</protein>
<evidence type="ECO:0000256" key="2">
    <source>
        <dbReference type="ARBA" id="ARBA00022679"/>
    </source>
</evidence>
<evidence type="ECO:0000256" key="7">
    <source>
        <dbReference type="SAM" id="MobiDB-lite"/>
    </source>
</evidence>
<dbReference type="eggNOG" id="KOG0575">
    <property type="taxonomic scope" value="Eukaryota"/>
</dbReference>
<dbReference type="SMART" id="SM00220">
    <property type="entry name" value="S_TKc"/>
    <property type="match status" value="1"/>
</dbReference>
<dbReference type="PROSITE" id="PS50011">
    <property type="entry name" value="PROTEIN_KINASE_DOM"/>
    <property type="match status" value="1"/>
</dbReference>
<feature type="domain" description="Protein kinase" evidence="8">
    <location>
        <begin position="100"/>
        <end position="456"/>
    </location>
</feature>
<feature type="region of interest" description="Disordered" evidence="7">
    <location>
        <begin position="70"/>
        <end position="90"/>
    </location>
</feature>
<dbReference type="GO" id="GO:0005524">
    <property type="term" value="F:ATP binding"/>
    <property type="evidence" value="ECO:0007669"/>
    <property type="project" value="UniProtKB-UniRule"/>
</dbReference>
<evidence type="ECO:0000256" key="1">
    <source>
        <dbReference type="ARBA" id="ARBA00022527"/>
    </source>
</evidence>
<evidence type="ECO:0000313" key="10">
    <source>
        <dbReference type="Proteomes" id="UP000266841"/>
    </source>
</evidence>
<sequence>MRKRWAMVARQSPFSPVSPGLKLMLAAASSSGDADAIKQTVFDQTRSRVFGLAETCAWPSAVSALGCTVKSTPRNISSPQPSGKAEDSLRRRSKRAMEYYEIASLLGSGSFAQVYLARDTRRPQSRVALKLVDVELCRRKTAEGNAGGDGESSDATALLRREADVHASVSAARHPNIVRLLESFRYVDNAGAEVVALAMEHCPLGDMQRYMKRVRDARRGGGSPVILEDEGTFLRGGDIHAGMSQMLAGLSFLHSRGVCHRDIKSSNVFLCHKDGHAGNRDSGFFALSDCQIKLGDFGLAIQLGDDENWAEAAESFCGTPSCIAPEVCTKNRQQRRFDMRCAEPSVLVGDNKSGYGQPADLWSLGCLLYTMIAGRNPFAIPTNRNQSSRTHDVQSDLFERSRRIQQIIEKVTSGDWELPGDVTVSGPLDALLHQLLDEQPSRRGTARGLLNAHPFFQRRHTGSRLCDKENAGNLHEDNLTPFEKNRLEKGTLKFSVFFLGARGVVVHRETTEDEGLWMQVTGDGATVLSGKLERPGSSQVSGDIEADAFSRSPADITSRSFLSMKAFGRDDVLSAYRSLVEAVHIVQAHTPKISLSILSKSRKSFDQNTSTPHTANKTGCEAGLVMTAKAMLMQNGPLADLEIAFVDGKIIRFSASNGSICVRSNDSPPDKFDIDPTRLYDELRKEPDQSSLVTILGQKWPSLSNCIVVFIYACRECIQIEAEASQDVMYPILKTVTLPM</sequence>
<reference evidence="9 10" key="1">
    <citation type="journal article" date="2012" name="Genome Biol.">
        <title>Genome and low-iron response of an oceanic diatom adapted to chronic iron limitation.</title>
        <authorList>
            <person name="Lommer M."/>
            <person name="Specht M."/>
            <person name="Roy A.S."/>
            <person name="Kraemer L."/>
            <person name="Andreson R."/>
            <person name="Gutowska M.A."/>
            <person name="Wolf J."/>
            <person name="Bergner S.V."/>
            <person name="Schilhabel M.B."/>
            <person name="Klostermeier U.C."/>
            <person name="Beiko R.G."/>
            <person name="Rosenstiel P."/>
            <person name="Hippler M."/>
            <person name="Laroche J."/>
        </authorList>
    </citation>
    <scope>NUCLEOTIDE SEQUENCE [LARGE SCALE GENOMIC DNA]</scope>
    <source>
        <strain evidence="9 10">CCMP1005</strain>
    </source>
</reference>
<feature type="compositionally biased region" description="Polar residues" evidence="7">
    <location>
        <begin position="70"/>
        <end position="81"/>
    </location>
</feature>
<organism evidence="9 10">
    <name type="scientific">Thalassiosira oceanica</name>
    <name type="common">Marine diatom</name>
    <dbReference type="NCBI Taxonomy" id="159749"/>
    <lineage>
        <taxon>Eukaryota</taxon>
        <taxon>Sar</taxon>
        <taxon>Stramenopiles</taxon>
        <taxon>Ochrophyta</taxon>
        <taxon>Bacillariophyta</taxon>
        <taxon>Coscinodiscophyceae</taxon>
        <taxon>Thalassiosirophycidae</taxon>
        <taxon>Thalassiosirales</taxon>
        <taxon>Thalassiosiraceae</taxon>
        <taxon>Thalassiosira</taxon>
    </lineage>
</organism>
<dbReference type="EMBL" id="AGNL01010199">
    <property type="protein sequence ID" value="EJK69345.1"/>
    <property type="molecule type" value="Genomic_DNA"/>
</dbReference>
<dbReference type="Proteomes" id="UP000266841">
    <property type="component" value="Unassembled WGS sequence"/>
</dbReference>
<dbReference type="InterPro" id="IPR008271">
    <property type="entry name" value="Ser/Thr_kinase_AS"/>
</dbReference>
<keyword evidence="10" id="KW-1185">Reference proteome</keyword>
<dbReference type="Gene3D" id="3.30.1120.130">
    <property type="match status" value="1"/>
</dbReference>
<dbReference type="InterPro" id="IPR011009">
    <property type="entry name" value="Kinase-like_dom_sf"/>
</dbReference>
<name>K0SV87_THAOC</name>
<gene>
    <name evidence="9" type="ORF">THAOC_09409</name>
</gene>
<dbReference type="OrthoDB" id="541276at2759"/>
<dbReference type="InterPro" id="IPR000719">
    <property type="entry name" value="Prot_kinase_dom"/>
</dbReference>
<accession>K0SV87</accession>
<dbReference type="GO" id="GO:0004674">
    <property type="term" value="F:protein serine/threonine kinase activity"/>
    <property type="evidence" value="ECO:0007669"/>
    <property type="project" value="UniProtKB-KW"/>
</dbReference>
<dbReference type="PROSITE" id="PS00108">
    <property type="entry name" value="PROTEIN_KINASE_ST"/>
    <property type="match status" value="1"/>
</dbReference>
<feature type="binding site" evidence="6">
    <location>
        <position position="130"/>
    </location>
    <ligand>
        <name>ATP</name>
        <dbReference type="ChEBI" id="CHEBI:30616"/>
    </ligand>
</feature>
<keyword evidence="1" id="KW-0723">Serine/threonine-protein kinase</keyword>
<comment type="caution">
    <text evidence="9">The sequence shown here is derived from an EMBL/GenBank/DDBJ whole genome shotgun (WGS) entry which is preliminary data.</text>
</comment>
<dbReference type="AlphaFoldDB" id="K0SV87"/>
<dbReference type="Gene3D" id="1.10.510.10">
    <property type="entry name" value="Transferase(Phosphotransferase) domain 1"/>
    <property type="match status" value="1"/>
</dbReference>
<dbReference type="PROSITE" id="PS00107">
    <property type="entry name" value="PROTEIN_KINASE_ATP"/>
    <property type="match status" value="1"/>
</dbReference>
<dbReference type="PANTHER" id="PTHR24345">
    <property type="entry name" value="SERINE/THREONINE-PROTEIN KINASE PLK"/>
    <property type="match status" value="1"/>
</dbReference>
<evidence type="ECO:0000259" key="8">
    <source>
        <dbReference type="PROSITE" id="PS50011"/>
    </source>
</evidence>
<evidence type="ECO:0000313" key="9">
    <source>
        <dbReference type="EMBL" id="EJK69345.1"/>
    </source>
</evidence>
<keyword evidence="2" id="KW-0808">Transferase</keyword>
<evidence type="ECO:0000256" key="6">
    <source>
        <dbReference type="PROSITE-ProRule" id="PRU10141"/>
    </source>
</evidence>
<dbReference type="InterPro" id="IPR017441">
    <property type="entry name" value="Protein_kinase_ATP_BS"/>
</dbReference>
<keyword evidence="5 6" id="KW-0067">ATP-binding</keyword>
<keyword evidence="3 6" id="KW-0547">Nucleotide-binding</keyword>
<keyword evidence="4" id="KW-0418">Kinase</keyword>
<dbReference type="Pfam" id="PF00069">
    <property type="entry name" value="Pkinase"/>
    <property type="match status" value="1"/>
</dbReference>
<evidence type="ECO:0000256" key="5">
    <source>
        <dbReference type="ARBA" id="ARBA00022840"/>
    </source>
</evidence>
<dbReference type="InterPro" id="IPR047108">
    <property type="entry name" value="Plk4-like_POLO_box_2_sf"/>
</dbReference>
<dbReference type="SUPFAM" id="SSF56112">
    <property type="entry name" value="Protein kinase-like (PK-like)"/>
    <property type="match status" value="1"/>
</dbReference>
<proteinExistence type="predicted"/>
<dbReference type="PANTHER" id="PTHR24345:SF91">
    <property type="entry name" value="SERINE_THREONINE-PROTEIN KINASE PLK4"/>
    <property type="match status" value="1"/>
</dbReference>
<dbReference type="Gene3D" id="3.30.200.20">
    <property type="entry name" value="Phosphorylase Kinase, domain 1"/>
    <property type="match status" value="1"/>
</dbReference>
<evidence type="ECO:0000256" key="3">
    <source>
        <dbReference type="ARBA" id="ARBA00022741"/>
    </source>
</evidence>